<comment type="similarity">
    <text evidence="3">Belongs to the IPI1/TEX10 family.</text>
</comment>
<dbReference type="EMBL" id="JANTQA010000008">
    <property type="protein sequence ID" value="KAJ3452920.1"/>
    <property type="molecule type" value="Genomic_DNA"/>
</dbReference>
<comment type="caution">
    <text evidence="8">The sequence shown here is derived from an EMBL/GenBank/DDBJ whole genome shotgun (WGS) entry which is preliminary data.</text>
</comment>
<dbReference type="Pfam" id="PF25781">
    <property type="entry name" value="TPR_TEX10"/>
    <property type="match status" value="1"/>
</dbReference>
<evidence type="ECO:0000259" key="7">
    <source>
        <dbReference type="Pfam" id="PF25781"/>
    </source>
</evidence>
<evidence type="ECO:0000256" key="5">
    <source>
        <dbReference type="SAM" id="MobiDB-lite"/>
    </source>
</evidence>
<dbReference type="SUPFAM" id="SSF48371">
    <property type="entry name" value="ARM repeat"/>
    <property type="match status" value="1"/>
</dbReference>
<keyword evidence="4" id="KW-0539">Nucleus</keyword>
<evidence type="ECO:0000256" key="4">
    <source>
        <dbReference type="ARBA" id="ARBA00023242"/>
    </source>
</evidence>
<evidence type="ECO:0000259" key="6">
    <source>
        <dbReference type="Pfam" id="PF12333"/>
    </source>
</evidence>
<dbReference type="GO" id="GO:0005634">
    <property type="term" value="C:nucleus"/>
    <property type="evidence" value="ECO:0007669"/>
    <property type="project" value="UniProtKB-SubCell"/>
</dbReference>
<feature type="domain" description="TEX10-like TPR repeats" evidence="7">
    <location>
        <begin position="547"/>
        <end position="691"/>
    </location>
</feature>
<comment type="subcellular location">
    <subcellularLocation>
        <location evidence="1">Nucleus</location>
        <location evidence="1">Nucleolus</location>
    </subcellularLocation>
    <subcellularLocation>
        <location evidence="2">Nucleus</location>
        <location evidence="2">Nucleoplasm</location>
    </subcellularLocation>
</comment>
<evidence type="ECO:0000256" key="3">
    <source>
        <dbReference type="ARBA" id="ARBA00006427"/>
    </source>
</evidence>
<dbReference type="PANTHER" id="PTHR16056:SF2">
    <property type="entry name" value="TESTIS-EXPRESSED PROTEIN 10"/>
    <property type="match status" value="1"/>
</dbReference>
<reference evidence="8" key="1">
    <citation type="submission" date="2022-08" db="EMBL/GenBank/DDBJ databases">
        <title>Novel sulphate-reducing endosymbionts in the free-living metamonad Anaeramoeba.</title>
        <authorList>
            <person name="Jerlstrom-Hultqvist J."/>
            <person name="Cepicka I."/>
            <person name="Gallot-Lavallee L."/>
            <person name="Salas-Leiva D."/>
            <person name="Curtis B.A."/>
            <person name="Zahonova K."/>
            <person name="Pipaliya S."/>
            <person name="Dacks J."/>
            <person name="Roger A.J."/>
        </authorList>
    </citation>
    <scope>NUCLEOTIDE SEQUENCE</scope>
    <source>
        <strain evidence="8">Busselton2</strain>
    </source>
</reference>
<protein>
    <recommendedName>
        <fullName evidence="10">Pre-rRNA-processing protein Ipi1 N-terminal domain-containing protein</fullName>
    </recommendedName>
</protein>
<dbReference type="Gene3D" id="1.25.10.10">
    <property type="entry name" value="Leucine-rich Repeat Variant"/>
    <property type="match status" value="1"/>
</dbReference>
<dbReference type="InterPro" id="IPR057949">
    <property type="entry name" value="TPR_TEX10"/>
</dbReference>
<dbReference type="PANTHER" id="PTHR16056">
    <property type="entry name" value="REGULATOR OF MICROTUBULE DYNAMICS PROTEIN"/>
    <property type="match status" value="1"/>
</dbReference>
<sequence length="766" mass="89679">MQSRKRRQKKLKTTKDFRIKKTKLGKKKRRTNDTQTKFQTAQIFVNNPLTLHKKDQKQVTTFRKQTLSTLLSQCKHHNANVRRDSLIGLRELHINHRSTILRSLSSIIPTALSLIQDDHNKVRQALLLFFQTLCSNYQGKEQITPFIGIICAYISTALTSLDREVREVGLQFLEILFQNYSDISKAWIPRFVQNLVRLIRLPSNNTTKMSIKPRFEIVNNLVRFVNVLSNNNDDINMHDNKNNNNNNQSNNNNKNNNNNSNLLNKINKEQTKNNSNDNDNDNKKQNNKNNTKQKKAKETKWSKSDGAQICLIKKWENRKYLQFYNTQTNTLKESEFKIQELIEILFDTWVEGSSLSNSMVTRQETTKCMAGIVEIFSKIDYFDNQIFWKNMFLKKFIQHILKKFPLKTTSRSNNINGNILKINLTIIQIVSKILLKYKLLNPETIKEIFQSHFLKLNQYLIDTMEHTSTVELHFLNQIILILNNFFISYHQMKDMKLILPIDDLLSSYLTLIETINLQSKCLGVAIEFICKQLMENTQFYQIEKIGDWIQKLPKLLWRLGAQNEKMSQIIIGSLHTLGNNNKIGNDLIGKIQPSFVTFFFVQIEKNNKTHKVFGPFKDLAQVTQRKAISLITLFPNISEKLLSSILQCLPPLFEKNKIEIISFIVEIINYALIEQKIELHLYLSFLFSALLRTNGNYDIFMLIQNCLVDFKYKNNLIQIAAPFLEQNFSHSKNGTKRLIELCLNLNQNKEIHLQNYFSEILLEYIY</sequence>
<evidence type="ECO:0008006" key="10">
    <source>
        <dbReference type="Google" id="ProtNLM"/>
    </source>
</evidence>
<accession>A0AAV8AL66</accession>
<feature type="compositionally biased region" description="Low complexity" evidence="5">
    <location>
        <begin position="242"/>
        <end position="265"/>
    </location>
</feature>
<feature type="region of interest" description="Disordered" evidence="5">
    <location>
        <begin position="233"/>
        <end position="300"/>
    </location>
</feature>
<organism evidence="8 9">
    <name type="scientific">Anaeramoeba flamelloides</name>
    <dbReference type="NCBI Taxonomy" id="1746091"/>
    <lineage>
        <taxon>Eukaryota</taxon>
        <taxon>Metamonada</taxon>
        <taxon>Anaeramoebidae</taxon>
        <taxon>Anaeramoeba</taxon>
    </lineage>
</organism>
<name>A0AAV8AL66_9EUKA</name>
<evidence type="ECO:0000256" key="1">
    <source>
        <dbReference type="ARBA" id="ARBA00004604"/>
    </source>
</evidence>
<evidence type="ECO:0000313" key="8">
    <source>
        <dbReference type="EMBL" id="KAJ3452920.1"/>
    </source>
</evidence>
<feature type="domain" description="Pre-rRNA-processing protein Ipi1 N-terminal" evidence="6">
    <location>
        <begin position="141"/>
        <end position="259"/>
    </location>
</feature>
<dbReference type="Proteomes" id="UP001146793">
    <property type="component" value="Unassembled WGS sequence"/>
</dbReference>
<dbReference type="AlphaFoldDB" id="A0AAV8AL66"/>
<proteinExistence type="inferred from homology"/>
<evidence type="ECO:0000256" key="2">
    <source>
        <dbReference type="ARBA" id="ARBA00004642"/>
    </source>
</evidence>
<dbReference type="InterPro" id="IPR024679">
    <property type="entry name" value="Ipi1_N"/>
</dbReference>
<dbReference type="InterPro" id="IPR016024">
    <property type="entry name" value="ARM-type_fold"/>
</dbReference>
<dbReference type="InterPro" id="IPR011989">
    <property type="entry name" value="ARM-like"/>
</dbReference>
<dbReference type="Pfam" id="PF12333">
    <property type="entry name" value="Ipi1_N"/>
    <property type="match status" value="1"/>
</dbReference>
<evidence type="ECO:0000313" key="9">
    <source>
        <dbReference type="Proteomes" id="UP001146793"/>
    </source>
</evidence>
<gene>
    <name evidence="8" type="ORF">M0812_04700</name>
</gene>